<protein>
    <submittedName>
        <fullName evidence="2">Uncharacterized protein</fullName>
    </submittedName>
</protein>
<gene>
    <name evidence="2" type="ORF">C1Y40_01712</name>
</gene>
<organism evidence="2 3">
    <name type="scientific">Mycobacterium talmoniae</name>
    <dbReference type="NCBI Taxonomy" id="1858794"/>
    <lineage>
        <taxon>Bacteria</taxon>
        <taxon>Bacillati</taxon>
        <taxon>Actinomycetota</taxon>
        <taxon>Actinomycetes</taxon>
        <taxon>Mycobacteriales</taxon>
        <taxon>Mycobacteriaceae</taxon>
        <taxon>Mycobacterium</taxon>
    </lineage>
</organism>
<evidence type="ECO:0000313" key="2">
    <source>
        <dbReference type="EMBL" id="PQM48077.1"/>
    </source>
</evidence>
<dbReference type="AlphaFoldDB" id="A0A2S8BN29"/>
<evidence type="ECO:0000313" key="3">
    <source>
        <dbReference type="Proteomes" id="UP000238296"/>
    </source>
</evidence>
<name>A0A2S8BN29_9MYCO</name>
<accession>A0A2S8BN29</accession>
<sequence>MNRPQESHADLGLVDDDNTEDLRKTAPVDPVLPAPAGTAANQPLTRKKVQP</sequence>
<dbReference type="EMBL" id="PPEA01000249">
    <property type="protein sequence ID" value="PQM48077.1"/>
    <property type="molecule type" value="Genomic_DNA"/>
</dbReference>
<feature type="region of interest" description="Disordered" evidence="1">
    <location>
        <begin position="1"/>
        <end position="51"/>
    </location>
</feature>
<proteinExistence type="predicted"/>
<comment type="caution">
    <text evidence="2">The sequence shown here is derived from an EMBL/GenBank/DDBJ whole genome shotgun (WGS) entry which is preliminary data.</text>
</comment>
<reference evidence="2 3" key="1">
    <citation type="journal article" date="2017" name="Int. J. Syst. Evol. Microbiol.">
        <title>Mycobacterium talmoniae sp. nov., a slowly growing mycobacterium isolated from human respiratory samples.</title>
        <authorList>
            <person name="Davidson R.M."/>
            <person name="DeGroote M.A."/>
            <person name="Marola J.L."/>
            <person name="Buss S."/>
            <person name="Jones V."/>
            <person name="McNeil M.R."/>
            <person name="Freifeld A.G."/>
            <person name="Elaine Epperson L."/>
            <person name="Hasan N.A."/>
            <person name="Jackson M."/>
            <person name="Iwen P.C."/>
            <person name="Salfinger M."/>
            <person name="Strong M."/>
        </authorList>
    </citation>
    <scope>NUCLEOTIDE SEQUENCE [LARGE SCALE GENOMIC DNA]</scope>
    <source>
        <strain evidence="2 3">ATCC BAA-2683</strain>
    </source>
</reference>
<evidence type="ECO:0000256" key="1">
    <source>
        <dbReference type="SAM" id="MobiDB-lite"/>
    </source>
</evidence>
<dbReference type="Proteomes" id="UP000238296">
    <property type="component" value="Unassembled WGS sequence"/>
</dbReference>